<proteinExistence type="predicted"/>
<reference evidence="2" key="1">
    <citation type="journal article" date="2008" name="Nat. Genet.">
        <title>The Pristionchus pacificus genome provides a unique perspective on nematode lifestyle and parasitism.</title>
        <authorList>
            <person name="Dieterich C."/>
            <person name="Clifton S.W."/>
            <person name="Schuster L.N."/>
            <person name="Chinwalla A."/>
            <person name="Delehaunty K."/>
            <person name="Dinkelacker I."/>
            <person name="Fulton L."/>
            <person name="Fulton R."/>
            <person name="Godfrey J."/>
            <person name="Minx P."/>
            <person name="Mitreva M."/>
            <person name="Roeseler W."/>
            <person name="Tian H."/>
            <person name="Witte H."/>
            <person name="Yang S.P."/>
            <person name="Wilson R.K."/>
            <person name="Sommer R.J."/>
        </authorList>
    </citation>
    <scope>NUCLEOTIDE SEQUENCE [LARGE SCALE GENOMIC DNA]</scope>
    <source>
        <strain evidence="2">PS312</strain>
    </source>
</reference>
<dbReference type="EnsemblMetazoa" id="PPA43870.1">
    <property type="protein sequence ID" value="PPA43870.1"/>
    <property type="gene ID" value="WBGene00282239"/>
</dbReference>
<keyword evidence="2" id="KW-1185">Reference proteome</keyword>
<organism evidence="1 2">
    <name type="scientific">Pristionchus pacificus</name>
    <name type="common">Parasitic nematode worm</name>
    <dbReference type="NCBI Taxonomy" id="54126"/>
    <lineage>
        <taxon>Eukaryota</taxon>
        <taxon>Metazoa</taxon>
        <taxon>Ecdysozoa</taxon>
        <taxon>Nematoda</taxon>
        <taxon>Chromadorea</taxon>
        <taxon>Rhabditida</taxon>
        <taxon>Rhabditina</taxon>
        <taxon>Diplogasteromorpha</taxon>
        <taxon>Diplogasteroidea</taxon>
        <taxon>Neodiplogasteridae</taxon>
        <taxon>Pristionchus</taxon>
    </lineage>
</organism>
<reference evidence="1" key="2">
    <citation type="submission" date="2022-06" db="UniProtKB">
        <authorList>
            <consortium name="EnsemblMetazoa"/>
        </authorList>
    </citation>
    <scope>IDENTIFICATION</scope>
    <source>
        <strain evidence="1">PS312</strain>
    </source>
</reference>
<dbReference type="Proteomes" id="UP000005239">
    <property type="component" value="Unassembled WGS sequence"/>
</dbReference>
<accession>A0A8R1V487</accession>
<dbReference type="AlphaFoldDB" id="A0A2A6B5Y5"/>
<protein>
    <submittedName>
        <fullName evidence="1">Uncharacterized protein</fullName>
    </submittedName>
</protein>
<sequence>MTEREGRNEGRTEVERRPEIGLESRAHILSLDSPLTRSRRLIESDPSLAQIERAKSIEPRGFIPANWDKPVPELCEAHTHANFIAYNNGMHDEQCEGRSSLLTG</sequence>
<evidence type="ECO:0000313" key="1">
    <source>
        <dbReference type="EnsemblMetazoa" id="PPA43870.1"/>
    </source>
</evidence>
<gene>
    <name evidence="1" type="primary">WBGene00282239</name>
</gene>
<name>A0A2A6B5Y5_PRIPA</name>
<accession>A0A2A6B5Y5</accession>
<evidence type="ECO:0000313" key="2">
    <source>
        <dbReference type="Proteomes" id="UP000005239"/>
    </source>
</evidence>